<feature type="signal peptide" evidence="1">
    <location>
        <begin position="1"/>
        <end position="18"/>
    </location>
</feature>
<accession>A0A3M0FVB6</accession>
<dbReference type="AlphaFoldDB" id="A0A3M0FVB6"/>
<dbReference type="Proteomes" id="UP000281985">
    <property type="component" value="Unassembled WGS sequence"/>
</dbReference>
<proteinExistence type="predicted"/>
<dbReference type="Pfam" id="PF20351">
    <property type="entry name" value="DUF6646"/>
    <property type="match status" value="1"/>
</dbReference>
<dbReference type="EMBL" id="REFV01000017">
    <property type="protein sequence ID" value="RMB56448.1"/>
    <property type="molecule type" value="Genomic_DNA"/>
</dbReference>
<keyword evidence="3" id="KW-1185">Reference proteome</keyword>
<evidence type="ECO:0008006" key="4">
    <source>
        <dbReference type="Google" id="ProtNLM"/>
    </source>
</evidence>
<dbReference type="InterPro" id="IPR046588">
    <property type="entry name" value="DUF6646"/>
</dbReference>
<keyword evidence="1" id="KW-0732">Signal</keyword>
<organism evidence="2 3">
    <name type="scientific">Dokdonia sinensis</name>
    <dbReference type="NCBI Taxonomy" id="2479847"/>
    <lineage>
        <taxon>Bacteria</taxon>
        <taxon>Pseudomonadati</taxon>
        <taxon>Bacteroidota</taxon>
        <taxon>Flavobacteriia</taxon>
        <taxon>Flavobacteriales</taxon>
        <taxon>Flavobacteriaceae</taxon>
        <taxon>Dokdonia</taxon>
    </lineage>
</organism>
<protein>
    <recommendedName>
        <fullName evidence="4">Outer membrane protein beta-barrel domain-containing protein</fullName>
    </recommendedName>
</protein>
<dbReference type="OrthoDB" id="1118003at2"/>
<evidence type="ECO:0000256" key="1">
    <source>
        <dbReference type="SAM" id="SignalP"/>
    </source>
</evidence>
<name>A0A3M0FVB6_9FLAO</name>
<comment type="caution">
    <text evidence="2">The sequence shown here is derived from an EMBL/GenBank/DDBJ whole genome shotgun (WGS) entry which is preliminary data.</text>
</comment>
<reference evidence="2 3" key="1">
    <citation type="submission" date="2018-10" db="EMBL/GenBank/DDBJ databases">
        <title>Dokdonia luteus sp. nov., isolated from sea water.</title>
        <authorList>
            <person name="Zhou L.Y."/>
            <person name="Du Z.J."/>
        </authorList>
    </citation>
    <scope>NUCLEOTIDE SEQUENCE [LARGE SCALE GENOMIC DNA]</scope>
    <source>
        <strain evidence="2 3">SH27</strain>
    </source>
</reference>
<evidence type="ECO:0000313" key="2">
    <source>
        <dbReference type="EMBL" id="RMB56448.1"/>
    </source>
</evidence>
<feature type="chain" id="PRO_5017991283" description="Outer membrane protein beta-barrel domain-containing protein" evidence="1">
    <location>
        <begin position="19"/>
        <end position="180"/>
    </location>
</feature>
<gene>
    <name evidence="2" type="ORF">EAX61_14520</name>
</gene>
<sequence>MKSIFTAILFVASSVVFGQAYTGKDDIKFQVGANFQENGTGIVSTFDYGVGENISIGVKGMYLLGVEEFSDVAIAGTETTFADAEFGDRFDLRVRFNANLGNVINIDENFDLYPGLDLGLKNFGGHLGARYFFSPGFGIFTELNVPFAQYTQDEDFDLRDRPRKELNNQFNFSIGASFNL</sequence>
<dbReference type="RefSeq" id="WP_121918436.1">
    <property type="nucleotide sequence ID" value="NZ_REFV01000017.1"/>
</dbReference>
<evidence type="ECO:0000313" key="3">
    <source>
        <dbReference type="Proteomes" id="UP000281985"/>
    </source>
</evidence>